<evidence type="ECO:0000313" key="3">
    <source>
        <dbReference type="EMBL" id="CBZ55507.1"/>
    </source>
</evidence>
<dbReference type="OrthoDB" id="354833at2759"/>
<feature type="compositionally biased region" description="Basic and acidic residues" evidence="1">
    <location>
        <begin position="11"/>
        <end position="23"/>
    </location>
</feature>
<evidence type="ECO:0000259" key="2">
    <source>
        <dbReference type="PROSITE" id="PS51782"/>
    </source>
</evidence>
<gene>
    <name evidence="4" type="ORF">BN1204_059320</name>
    <name evidence="3" type="ORF">NCLIV_059320</name>
</gene>
<evidence type="ECO:0000256" key="1">
    <source>
        <dbReference type="SAM" id="MobiDB-lite"/>
    </source>
</evidence>
<feature type="region of interest" description="Disordered" evidence="1">
    <location>
        <begin position="406"/>
        <end position="458"/>
    </location>
</feature>
<dbReference type="SUPFAM" id="SSF54106">
    <property type="entry name" value="LysM domain"/>
    <property type="match status" value="1"/>
</dbReference>
<dbReference type="PROSITE" id="PS51782">
    <property type="entry name" value="LYSM"/>
    <property type="match status" value="1"/>
</dbReference>
<dbReference type="InterPro" id="IPR018392">
    <property type="entry name" value="LysM"/>
</dbReference>
<dbReference type="VEuPathDB" id="ToxoDB:NCLIV_059320"/>
<name>F0VP61_NEOCL</name>
<protein>
    <submittedName>
        <fullName evidence="4">LysM domain domain-containing protein, putative</fullName>
    </submittedName>
    <submittedName>
        <fullName evidence="3">Putative LysM domain domain-containing protein</fullName>
    </submittedName>
</protein>
<reference evidence="3" key="1">
    <citation type="submission" date="2011-02" db="EMBL/GenBank/DDBJ databases">
        <authorList>
            <person name="Aslett M."/>
        </authorList>
    </citation>
    <scope>NUCLEOTIDE SEQUENCE</scope>
    <source>
        <strain evidence="3">Liverpool</strain>
    </source>
</reference>
<reference evidence="3" key="2">
    <citation type="submission" date="2011-03" db="EMBL/GenBank/DDBJ databases">
        <title>Comparative genomics and transcriptomics of Neospora caninum and Toxoplasma gondii.</title>
        <authorList>
            <person name="Reid A.J."/>
            <person name="Sohal A."/>
            <person name="Harris D."/>
            <person name="Quail M."/>
            <person name="Sanders M."/>
            <person name="Berriman M."/>
            <person name="Wastling J.M."/>
            <person name="Pain A."/>
        </authorList>
    </citation>
    <scope>NUCLEOTIDE SEQUENCE</scope>
    <source>
        <strain evidence="3">Liverpool</strain>
    </source>
</reference>
<feature type="compositionally biased region" description="Basic and acidic residues" evidence="1">
    <location>
        <begin position="442"/>
        <end position="458"/>
    </location>
</feature>
<dbReference type="Proteomes" id="UP000007494">
    <property type="component" value="Chromosome XI"/>
</dbReference>
<dbReference type="SMART" id="SM00257">
    <property type="entry name" value="LysM"/>
    <property type="match status" value="1"/>
</dbReference>
<dbReference type="EMBL" id="LN714486">
    <property type="protein sequence ID" value="CEL70245.1"/>
    <property type="molecule type" value="Genomic_DNA"/>
</dbReference>
<proteinExistence type="predicted"/>
<keyword evidence="5" id="KW-1185">Reference proteome</keyword>
<evidence type="ECO:0000313" key="4">
    <source>
        <dbReference type="EMBL" id="CEL70245.1"/>
    </source>
</evidence>
<feature type="compositionally biased region" description="Basic and acidic residues" evidence="1">
    <location>
        <begin position="60"/>
        <end position="92"/>
    </location>
</feature>
<dbReference type="OMA" id="EENSHAC"/>
<feature type="compositionally biased region" description="Basic and acidic residues" evidence="1">
    <location>
        <begin position="184"/>
        <end position="196"/>
    </location>
</feature>
<dbReference type="Gene3D" id="3.10.350.10">
    <property type="entry name" value="LysM domain"/>
    <property type="match status" value="1"/>
</dbReference>
<dbReference type="InParanoid" id="F0VP61"/>
<dbReference type="Pfam" id="PF01476">
    <property type="entry name" value="LysM"/>
    <property type="match status" value="1"/>
</dbReference>
<feature type="compositionally biased region" description="Low complexity" evidence="1">
    <location>
        <begin position="422"/>
        <end position="438"/>
    </location>
</feature>
<dbReference type="InterPro" id="IPR036779">
    <property type="entry name" value="LysM_dom_sf"/>
</dbReference>
<dbReference type="EMBL" id="FR823392">
    <property type="protein sequence ID" value="CBZ55507.1"/>
    <property type="molecule type" value="Genomic_DNA"/>
</dbReference>
<dbReference type="CDD" id="cd00118">
    <property type="entry name" value="LysM"/>
    <property type="match status" value="1"/>
</dbReference>
<dbReference type="eggNOG" id="ENOG502QZGD">
    <property type="taxonomic scope" value="Eukaryota"/>
</dbReference>
<dbReference type="GeneID" id="13440920"/>
<feature type="region of interest" description="Disordered" evidence="1">
    <location>
        <begin position="1"/>
        <end position="92"/>
    </location>
</feature>
<sequence length="458" mass="49776">MTLRRVLPARRAADSPLSRRADEGTGPGAFGRLSESRFSRENSAPLAPSASSSFSAQASFEEKPWRKETKQRDGLEYHRVDSSAEEEKAEEHSCTHIHRIQAADTLLSIALQYDVPVSHIMVANHLSSTDIWYKNELLIPCNGRCQKQGTHALSSPSGCSPALSGAEDALDRDGCGRNASPFQHGERRDEVGRGRAGDACARTGELPNKASGGSQRNSHAGRGDGDSSPRACMRMEVPEAVQKSAHTAMMVEAIVRQAGVDPKLARAQLAFRNGDADLARADCCLLKRWQDELDVTPPEILAYLSVTDGDVVRAREAMMEDAEWHRELEAHRATTRARNPGFSVSSLIHARSLFSPSSARYISLVDEDSLAPVSEDRAGGHSGDSAHLPRIIGRISSSLSTASTALSGPALDEESSLFSTQSPRPRTGRRGPPGLPSRLRFRPGETRREPIGVEMREF</sequence>
<reference evidence="4" key="4">
    <citation type="journal article" date="2015" name="PLoS ONE">
        <title>Comprehensive Evaluation of Toxoplasma gondii VEG and Neospora caninum LIV Genomes with Tachyzoite Stage Transcriptome and Proteome Defines Novel Transcript Features.</title>
        <authorList>
            <person name="Ramaprasad A."/>
            <person name="Mourier T."/>
            <person name="Naeem R."/>
            <person name="Malas T.B."/>
            <person name="Moussa E."/>
            <person name="Panigrahi A."/>
            <person name="Vermont S.J."/>
            <person name="Otto T.D."/>
            <person name="Wastling J."/>
            <person name="Pain A."/>
        </authorList>
    </citation>
    <scope>NUCLEOTIDE SEQUENCE</scope>
    <source>
        <strain evidence="4">Liverpool</strain>
    </source>
</reference>
<organism evidence="3 5">
    <name type="scientific">Neospora caninum (strain Liverpool)</name>
    <dbReference type="NCBI Taxonomy" id="572307"/>
    <lineage>
        <taxon>Eukaryota</taxon>
        <taxon>Sar</taxon>
        <taxon>Alveolata</taxon>
        <taxon>Apicomplexa</taxon>
        <taxon>Conoidasida</taxon>
        <taxon>Coccidia</taxon>
        <taxon>Eucoccidiorida</taxon>
        <taxon>Eimeriorina</taxon>
        <taxon>Sarcocystidae</taxon>
        <taxon>Neospora</taxon>
    </lineage>
</organism>
<dbReference type="AlphaFoldDB" id="F0VP61"/>
<accession>F0VP61</accession>
<dbReference type="RefSeq" id="XP_003885535.1">
    <property type="nucleotide sequence ID" value="XM_003885486.1"/>
</dbReference>
<evidence type="ECO:0000313" key="5">
    <source>
        <dbReference type="Proteomes" id="UP000007494"/>
    </source>
</evidence>
<feature type="domain" description="LysM" evidence="2">
    <location>
        <begin position="96"/>
        <end position="139"/>
    </location>
</feature>
<feature type="compositionally biased region" description="Low complexity" evidence="1">
    <location>
        <begin position="43"/>
        <end position="59"/>
    </location>
</feature>
<reference evidence="5" key="3">
    <citation type="journal article" date="2012" name="PLoS Pathog.">
        <title>Comparative genomics of the apicomplexan parasites Toxoplasma gondii and Neospora caninum: Coccidia differing in host range and transmission strategy.</title>
        <authorList>
            <person name="Reid A.J."/>
            <person name="Vermont S.J."/>
            <person name="Cotton J.A."/>
            <person name="Harris D."/>
            <person name="Hill-Cawthorne G.A."/>
            <person name="Konen-Waisman S."/>
            <person name="Latham S.M."/>
            <person name="Mourier T."/>
            <person name="Norton R."/>
            <person name="Quail M.A."/>
            <person name="Sanders M."/>
            <person name="Shanmugam D."/>
            <person name="Sohal A."/>
            <person name="Wasmuth J.D."/>
            <person name="Brunk B."/>
            <person name="Grigg M.E."/>
            <person name="Howard J.C."/>
            <person name="Parkinson J."/>
            <person name="Roos D.S."/>
            <person name="Trees A.J."/>
            <person name="Berriman M."/>
            <person name="Pain A."/>
            <person name="Wastling J.M."/>
        </authorList>
    </citation>
    <scope>NUCLEOTIDE SEQUENCE [LARGE SCALE GENOMIC DNA]</scope>
    <source>
        <strain evidence="5">Liverpool</strain>
    </source>
</reference>
<feature type="region of interest" description="Disordered" evidence="1">
    <location>
        <begin position="150"/>
        <end position="231"/>
    </location>
</feature>